<sequence>MAFVQIIDCKTDKLDDLNRLMDTWAETTKGKRTASHAVVATDRADTKHVVEIVEFPSYEEAMRNSNLPETDRIFREMVALCDAPPTFTDLDVVRDSQFNKTTANRVFDEIAKGNLDVIDECMADDYRDHDFGSEGDAVGIAAFRDRCGGYMGAFDFTFSIESQISEGDEVATRWTWHATQKADFMGVPNTGKSVTGRGTTTFKFKDGKIKEGWWQWDVMGLMRQLGVMPG</sequence>
<evidence type="ECO:0000313" key="2">
    <source>
        <dbReference type="Proteomes" id="UP000450000"/>
    </source>
</evidence>
<comment type="caution">
    <text evidence="1">The sequence shown here is derived from an EMBL/GenBank/DDBJ whole genome shotgun (WGS) entry which is preliminary data.</text>
</comment>
<dbReference type="EMBL" id="WBOF01000001">
    <property type="protein sequence ID" value="MQS12536.1"/>
    <property type="molecule type" value="Genomic_DNA"/>
</dbReference>
<accession>A0A6N7KM17</accession>
<dbReference type="Gene3D" id="3.10.450.50">
    <property type="match status" value="1"/>
</dbReference>
<dbReference type="InterPro" id="IPR032710">
    <property type="entry name" value="NTF2-like_dom_sf"/>
</dbReference>
<dbReference type="PANTHER" id="PTHR38436">
    <property type="entry name" value="POLYKETIDE CYCLASE SNOAL-LIKE DOMAIN"/>
    <property type="match status" value="1"/>
</dbReference>
<keyword evidence="2" id="KW-1185">Reference proteome</keyword>
<dbReference type="AlphaFoldDB" id="A0A6N7KM17"/>
<gene>
    <name evidence="1" type="ORF">F7Q99_09620</name>
</gene>
<dbReference type="SUPFAM" id="SSF54427">
    <property type="entry name" value="NTF2-like"/>
    <property type="match status" value="1"/>
</dbReference>
<dbReference type="RefSeq" id="WP_153460885.1">
    <property type="nucleotide sequence ID" value="NZ_WBOF01000001.1"/>
</dbReference>
<name>A0A6N7KM17_9ACTN</name>
<organism evidence="1 2">
    <name type="scientific">Streptomyces kaniharaensis</name>
    <dbReference type="NCBI Taxonomy" id="212423"/>
    <lineage>
        <taxon>Bacteria</taxon>
        <taxon>Bacillati</taxon>
        <taxon>Actinomycetota</taxon>
        <taxon>Actinomycetes</taxon>
        <taxon>Kitasatosporales</taxon>
        <taxon>Streptomycetaceae</taxon>
        <taxon>Streptomyces</taxon>
    </lineage>
</organism>
<dbReference type="InterPro" id="IPR009959">
    <property type="entry name" value="Cyclase_SnoaL-like"/>
</dbReference>
<dbReference type="Proteomes" id="UP000450000">
    <property type="component" value="Unassembled WGS sequence"/>
</dbReference>
<dbReference type="PANTHER" id="PTHR38436:SF1">
    <property type="entry name" value="ESTER CYCLASE"/>
    <property type="match status" value="1"/>
</dbReference>
<reference evidence="1 2" key="1">
    <citation type="submission" date="2019-09" db="EMBL/GenBank/DDBJ databases">
        <title>Genome Sequences of Streptomyces kaniharaensis ATCC 21070.</title>
        <authorList>
            <person name="Zhu W."/>
            <person name="De Crecy-Lagard V."/>
            <person name="Richards N.G."/>
        </authorList>
    </citation>
    <scope>NUCLEOTIDE SEQUENCE [LARGE SCALE GENOMIC DNA]</scope>
    <source>
        <strain evidence="1 2">SF-557</strain>
    </source>
</reference>
<dbReference type="OrthoDB" id="9182871at2"/>
<evidence type="ECO:0000313" key="1">
    <source>
        <dbReference type="EMBL" id="MQS12536.1"/>
    </source>
</evidence>
<protein>
    <submittedName>
        <fullName evidence="1">Ester cyclase</fullName>
    </submittedName>
</protein>
<dbReference type="Pfam" id="PF07366">
    <property type="entry name" value="SnoaL"/>
    <property type="match status" value="1"/>
</dbReference>
<proteinExistence type="predicted"/>
<dbReference type="GO" id="GO:0030638">
    <property type="term" value="P:polyketide metabolic process"/>
    <property type="evidence" value="ECO:0007669"/>
    <property type="project" value="InterPro"/>
</dbReference>